<evidence type="ECO:0000256" key="3">
    <source>
        <dbReference type="ARBA" id="ARBA00022473"/>
    </source>
</evidence>
<dbReference type="Proteomes" id="UP001626550">
    <property type="component" value="Unassembled WGS sequence"/>
</dbReference>
<organism evidence="7 8">
    <name type="scientific">Cichlidogyrus casuarinus</name>
    <dbReference type="NCBI Taxonomy" id="1844966"/>
    <lineage>
        <taxon>Eukaryota</taxon>
        <taxon>Metazoa</taxon>
        <taxon>Spiralia</taxon>
        <taxon>Lophotrochozoa</taxon>
        <taxon>Platyhelminthes</taxon>
        <taxon>Monogenea</taxon>
        <taxon>Monopisthocotylea</taxon>
        <taxon>Dactylogyridea</taxon>
        <taxon>Ancyrocephalidae</taxon>
        <taxon>Cichlidogyrus</taxon>
    </lineage>
</organism>
<dbReference type="InterPro" id="IPR039755">
    <property type="entry name" value="TBC1D23"/>
</dbReference>
<dbReference type="PANTHER" id="PTHR13297:SF5">
    <property type="entry name" value="TBC1 DOMAIN FAMILY MEMBER 23"/>
    <property type="match status" value="1"/>
</dbReference>
<comment type="caution">
    <text evidence="7">The sequence shown here is derived from an EMBL/GenBank/DDBJ whole genome shotgun (WGS) entry which is preliminary data.</text>
</comment>
<proteinExistence type="predicted"/>
<dbReference type="SUPFAM" id="SSF52821">
    <property type="entry name" value="Rhodanese/Cell cycle control phosphatase"/>
    <property type="match status" value="1"/>
</dbReference>
<sequence>ILHEDCLKISKSVLKEIEAKSPSNCSDTNKFLSEINDDLEDFSNTPASPNEQILPNHTQLACDFEAVLTHFSKTYSYAYTPNNGWLPILSTLYSVLLCRSRNELYAYFTSVHHRFVASGFDKDNRACTVLRLLLQYHEPQLCSFIHCKKISISDFANNWLMSLFSSIISHQTLVLLWDVCFLLSDPLFPLQIAVVMLINAKESIEDQENLLQFITQLPALMQPDDVISLRDVSLIFSEQTPSSFRTHYLPLLFGNADPEPGQCLLSDSMCIMVMAEEVLQYTLGISADKRIEYVPPFLSFHSIHSSNSSRDDALSDCSAASRKSLHDACLRYFIIDLRTADQYNAGHLPNAFYLDANLMLSNLQAFESSVESLLSSHTEGEHLVLISSGEEEDVNLQNMIVSHLLRMNVSYISVLDGGFRAIHEALGYLGCSRVLQAHNPLKCQICLTGEASLDKAVLVTSTFSINAGKIAQSANEAAKKAVQSIKKNPVLSNFMSRGFSSLVRNAPAAPVEEKTSPKKVAPLQNTHVAPKAYRSASKALIS</sequence>
<comment type="subcellular location">
    <subcellularLocation>
        <location evidence="1">Golgi apparatus</location>
        <location evidence="1">trans-Golgi network</location>
    </subcellularLocation>
</comment>
<dbReference type="Pfam" id="PF00581">
    <property type="entry name" value="Rhodanese"/>
    <property type="match status" value="1"/>
</dbReference>
<accession>A0ABD2PP67</accession>
<feature type="domain" description="Rab-GAP TBC" evidence="5">
    <location>
        <begin position="1"/>
        <end position="184"/>
    </location>
</feature>
<keyword evidence="3" id="KW-0217">Developmental protein</keyword>
<evidence type="ECO:0000259" key="5">
    <source>
        <dbReference type="PROSITE" id="PS50086"/>
    </source>
</evidence>
<dbReference type="InterPro" id="IPR000195">
    <property type="entry name" value="Rab-GAP-TBC_dom"/>
</dbReference>
<dbReference type="PROSITE" id="PS50086">
    <property type="entry name" value="TBC_RABGAP"/>
    <property type="match status" value="1"/>
</dbReference>
<dbReference type="AlphaFoldDB" id="A0ABD2PP67"/>
<gene>
    <name evidence="7" type="ORF">Ciccas_012584</name>
</gene>
<evidence type="ECO:0000259" key="6">
    <source>
        <dbReference type="PROSITE" id="PS50206"/>
    </source>
</evidence>
<feature type="domain" description="Rhodanese" evidence="6">
    <location>
        <begin position="331"/>
        <end position="427"/>
    </location>
</feature>
<evidence type="ECO:0000313" key="8">
    <source>
        <dbReference type="Proteomes" id="UP001626550"/>
    </source>
</evidence>
<dbReference type="EMBL" id="JBJKFK010004580">
    <property type="protein sequence ID" value="KAL3308878.1"/>
    <property type="molecule type" value="Genomic_DNA"/>
</dbReference>
<reference evidence="7 8" key="1">
    <citation type="submission" date="2024-11" db="EMBL/GenBank/DDBJ databases">
        <title>Adaptive evolution of stress response genes in parasites aligns with host niche diversity.</title>
        <authorList>
            <person name="Hahn C."/>
            <person name="Resl P."/>
        </authorList>
    </citation>
    <scope>NUCLEOTIDE SEQUENCE [LARGE SCALE GENOMIC DNA]</scope>
    <source>
        <strain evidence="7">EGGRZ-B1_66</strain>
        <tissue evidence="7">Body</tissue>
    </source>
</reference>
<feature type="non-terminal residue" evidence="7">
    <location>
        <position position="1"/>
    </location>
</feature>
<evidence type="ECO:0000313" key="7">
    <source>
        <dbReference type="EMBL" id="KAL3308878.1"/>
    </source>
</evidence>
<dbReference type="PANTHER" id="PTHR13297">
    <property type="entry name" value="TBC1 DOMAIN FAMILY MEMBER 23-RELATED"/>
    <property type="match status" value="1"/>
</dbReference>
<evidence type="ECO:0000256" key="2">
    <source>
        <dbReference type="ARBA" id="ARBA00014207"/>
    </source>
</evidence>
<dbReference type="InterPro" id="IPR035969">
    <property type="entry name" value="Rab-GAP_TBC_sf"/>
</dbReference>
<protein>
    <recommendedName>
        <fullName evidence="2">TBC1 domain family member 23</fullName>
    </recommendedName>
</protein>
<dbReference type="Gene3D" id="3.40.250.10">
    <property type="entry name" value="Rhodanese-like domain"/>
    <property type="match status" value="1"/>
</dbReference>
<evidence type="ECO:0000256" key="4">
    <source>
        <dbReference type="ARBA" id="ARBA00023034"/>
    </source>
</evidence>
<dbReference type="Gene3D" id="1.10.472.80">
    <property type="entry name" value="Ypt/Rab-GAP domain of gyp1p, domain 3"/>
    <property type="match status" value="1"/>
</dbReference>
<name>A0ABD2PP67_9PLAT</name>
<dbReference type="GO" id="GO:0005794">
    <property type="term" value="C:Golgi apparatus"/>
    <property type="evidence" value="ECO:0007669"/>
    <property type="project" value="UniProtKB-SubCell"/>
</dbReference>
<dbReference type="PROSITE" id="PS50206">
    <property type="entry name" value="RHODANESE_3"/>
    <property type="match status" value="1"/>
</dbReference>
<keyword evidence="8" id="KW-1185">Reference proteome</keyword>
<dbReference type="InterPro" id="IPR036873">
    <property type="entry name" value="Rhodanese-like_dom_sf"/>
</dbReference>
<dbReference type="Pfam" id="PF00566">
    <property type="entry name" value="RabGAP-TBC"/>
    <property type="match status" value="1"/>
</dbReference>
<dbReference type="SUPFAM" id="SSF47923">
    <property type="entry name" value="Ypt/Rab-GAP domain of gyp1p"/>
    <property type="match status" value="1"/>
</dbReference>
<dbReference type="InterPro" id="IPR001763">
    <property type="entry name" value="Rhodanese-like_dom"/>
</dbReference>
<keyword evidence="4" id="KW-0333">Golgi apparatus</keyword>
<evidence type="ECO:0000256" key="1">
    <source>
        <dbReference type="ARBA" id="ARBA00004601"/>
    </source>
</evidence>